<protein>
    <recommendedName>
        <fullName evidence="5">Lipoprotein</fullName>
    </recommendedName>
</protein>
<gene>
    <name evidence="3" type="ORF">MSTO_59000</name>
</gene>
<name>A0A7I7QH83_9MYCO</name>
<feature type="compositionally biased region" description="Polar residues" evidence="1">
    <location>
        <begin position="29"/>
        <end position="43"/>
    </location>
</feature>
<evidence type="ECO:0000256" key="2">
    <source>
        <dbReference type="SAM" id="SignalP"/>
    </source>
</evidence>
<evidence type="ECO:0000256" key="1">
    <source>
        <dbReference type="SAM" id="MobiDB-lite"/>
    </source>
</evidence>
<dbReference type="RefSeq" id="WP_163794044.1">
    <property type="nucleotide sequence ID" value="NZ_AP022587.1"/>
</dbReference>
<proteinExistence type="predicted"/>
<dbReference type="EMBL" id="AP022587">
    <property type="protein sequence ID" value="BBY25695.1"/>
    <property type="molecule type" value="Genomic_DNA"/>
</dbReference>
<evidence type="ECO:0000313" key="4">
    <source>
        <dbReference type="Proteomes" id="UP000467130"/>
    </source>
</evidence>
<dbReference type="AlphaFoldDB" id="A0A7I7QH83"/>
<dbReference type="KEGG" id="msto:MSTO_59000"/>
<feature type="chain" id="PRO_5039224857" description="Lipoprotein" evidence="2">
    <location>
        <begin position="19"/>
        <end position="162"/>
    </location>
</feature>
<feature type="region of interest" description="Disordered" evidence="1">
    <location>
        <begin position="29"/>
        <end position="64"/>
    </location>
</feature>
<organism evidence="3 4">
    <name type="scientific">Mycobacterium stomatepiae</name>
    <dbReference type="NCBI Taxonomy" id="470076"/>
    <lineage>
        <taxon>Bacteria</taxon>
        <taxon>Bacillati</taxon>
        <taxon>Actinomycetota</taxon>
        <taxon>Actinomycetes</taxon>
        <taxon>Mycobacteriales</taxon>
        <taxon>Mycobacteriaceae</taxon>
        <taxon>Mycobacterium</taxon>
        <taxon>Mycobacterium simiae complex</taxon>
    </lineage>
</organism>
<feature type="compositionally biased region" description="Low complexity" evidence="1">
    <location>
        <begin position="44"/>
        <end position="63"/>
    </location>
</feature>
<evidence type="ECO:0000313" key="3">
    <source>
        <dbReference type="EMBL" id="BBY25695.1"/>
    </source>
</evidence>
<reference evidence="3 4" key="1">
    <citation type="journal article" date="2019" name="Emerg. Microbes Infect.">
        <title>Comprehensive subspecies identification of 175 nontuberculous mycobacteria species based on 7547 genomic profiles.</title>
        <authorList>
            <person name="Matsumoto Y."/>
            <person name="Kinjo T."/>
            <person name="Motooka D."/>
            <person name="Nabeya D."/>
            <person name="Jung N."/>
            <person name="Uechi K."/>
            <person name="Horii T."/>
            <person name="Iida T."/>
            <person name="Fujita J."/>
            <person name="Nakamura S."/>
        </authorList>
    </citation>
    <scope>NUCLEOTIDE SEQUENCE [LARGE SCALE GENOMIC DNA]</scope>
    <source>
        <strain evidence="3 4">JCM 17783</strain>
    </source>
</reference>
<dbReference type="Proteomes" id="UP000467130">
    <property type="component" value="Chromosome"/>
</dbReference>
<feature type="signal peptide" evidence="2">
    <location>
        <begin position="1"/>
        <end position="18"/>
    </location>
</feature>
<evidence type="ECO:0008006" key="5">
    <source>
        <dbReference type="Google" id="ProtNLM"/>
    </source>
</evidence>
<dbReference type="InterPro" id="IPR032710">
    <property type="entry name" value="NTF2-like_dom_sf"/>
</dbReference>
<dbReference type="SUPFAM" id="SSF54427">
    <property type="entry name" value="NTF2-like"/>
    <property type="match status" value="1"/>
</dbReference>
<sequence>MNAFAPVVTRLWAIGVVAALTVSCTTTTGGSAQPQHTVASNSMPAAAPSGGPATPAPSATPSAQDQIRETLMAFQDAYNTQNWDAYLELMCTAMRSQFSGTAINYVKKGRAQNGVTTIKNISNIAITGDTADATFESQNETLGTRTVSLPLKLEDGWKICKV</sequence>
<accession>A0A7I7QH83</accession>
<keyword evidence="4" id="KW-1185">Reference proteome</keyword>
<keyword evidence="2" id="KW-0732">Signal</keyword>